<keyword evidence="4" id="KW-1185">Reference proteome</keyword>
<dbReference type="Pfam" id="PF00561">
    <property type="entry name" value="Abhydrolase_1"/>
    <property type="match status" value="1"/>
</dbReference>
<dbReference type="PANTHER" id="PTHR43433:SF1">
    <property type="entry name" value="BLL5160 PROTEIN"/>
    <property type="match status" value="1"/>
</dbReference>
<sequence length="363" mass="39022">MSSRRRRLAALGAAAVGTVAAAAVAGAVAERKLVGRRRTGEEGDDFGALRSDPVVVETEDGVRLHAEVDEVDPDVAGGAPGASVEPTLVFVHGYALNLDCWHFQRAHFRGRRRMVFYDQRSHGRSGRSTKHHATIEQLGRDLKTVLDELVPDGPVVLVGHSMGGMTVMALAEQEPELFGERVVGVGLISTAAGGLRTHKVLHPLLPDRIMRQITPRAMALLARAPGLVDGARRTGSDVGFLVTGKFAFGTEVPASYVEFVDEMLAQTPFEVLAEFFPNFDLHDKFSVLHAFEKVATVIVCGTDDVITSIGHSRKMAERIRGAQLVEVLDAGHMALMERADQVSSALERMVAAADAHQPGSQSA</sequence>
<evidence type="ECO:0000256" key="1">
    <source>
        <dbReference type="SAM" id="SignalP"/>
    </source>
</evidence>
<keyword evidence="1" id="KW-0732">Signal</keyword>
<name>A0ABS7RIF3_9ACTN</name>
<reference evidence="3 4" key="1">
    <citation type="submission" date="2021-08" db="EMBL/GenBank/DDBJ databases">
        <title>Nocardioides bacterium WL0053 sp. nov., isolated from the sediment.</title>
        <authorList>
            <person name="Wang L."/>
            <person name="Zhang D."/>
            <person name="Zhang A."/>
        </authorList>
    </citation>
    <scope>NUCLEOTIDE SEQUENCE [LARGE SCALE GENOMIC DNA]</scope>
    <source>
        <strain evidence="3 4">WL0053</strain>
    </source>
</reference>
<feature type="signal peptide" evidence="1">
    <location>
        <begin position="1"/>
        <end position="22"/>
    </location>
</feature>
<dbReference type="RefSeq" id="WP_221024441.1">
    <property type="nucleotide sequence ID" value="NZ_JAIEZQ010000001.1"/>
</dbReference>
<dbReference type="Proteomes" id="UP000754710">
    <property type="component" value="Unassembled WGS sequence"/>
</dbReference>
<protein>
    <submittedName>
        <fullName evidence="3">Alpha/beta hydrolase</fullName>
    </submittedName>
</protein>
<dbReference type="InterPro" id="IPR000073">
    <property type="entry name" value="AB_hydrolase_1"/>
</dbReference>
<dbReference type="InterPro" id="IPR050471">
    <property type="entry name" value="AB_hydrolase"/>
</dbReference>
<evidence type="ECO:0000259" key="2">
    <source>
        <dbReference type="Pfam" id="PF00561"/>
    </source>
</evidence>
<feature type="chain" id="PRO_5045407984" evidence="1">
    <location>
        <begin position="23"/>
        <end position="363"/>
    </location>
</feature>
<dbReference type="GO" id="GO:0016787">
    <property type="term" value="F:hydrolase activity"/>
    <property type="evidence" value="ECO:0007669"/>
    <property type="project" value="UniProtKB-KW"/>
</dbReference>
<dbReference type="EMBL" id="JAIEZQ010000001">
    <property type="protein sequence ID" value="MBY9074806.1"/>
    <property type="molecule type" value="Genomic_DNA"/>
</dbReference>
<dbReference type="InterPro" id="IPR029058">
    <property type="entry name" value="AB_hydrolase_fold"/>
</dbReference>
<accession>A0ABS7RIF3</accession>
<dbReference type="Gene3D" id="3.40.50.1820">
    <property type="entry name" value="alpha/beta hydrolase"/>
    <property type="match status" value="1"/>
</dbReference>
<dbReference type="PROSITE" id="PS51318">
    <property type="entry name" value="TAT"/>
    <property type="match status" value="1"/>
</dbReference>
<proteinExistence type="predicted"/>
<dbReference type="SUPFAM" id="SSF53474">
    <property type="entry name" value="alpha/beta-Hydrolases"/>
    <property type="match status" value="1"/>
</dbReference>
<feature type="domain" description="AB hydrolase-1" evidence="2">
    <location>
        <begin position="86"/>
        <end position="338"/>
    </location>
</feature>
<gene>
    <name evidence="3" type="ORF">K1X13_08240</name>
</gene>
<organism evidence="3 4">
    <name type="scientific">Nocardioides jiangsuensis</name>
    <dbReference type="NCBI Taxonomy" id="2866161"/>
    <lineage>
        <taxon>Bacteria</taxon>
        <taxon>Bacillati</taxon>
        <taxon>Actinomycetota</taxon>
        <taxon>Actinomycetes</taxon>
        <taxon>Propionibacteriales</taxon>
        <taxon>Nocardioidaceae</taxon>
        <taxon>Nocardioides</taxon>
    </lineage>
</organism>
<keyword evidence="3" id="KW-0378">Hydrolase</keyword>
<dbReference type="PANTHER" id="PTHR43433">
    <property type="entry name" value="HYDROLASE, ALPHA/BETA FOLD FAMILY PROTEIN"/>
    <property type="match status" value="1"/>
</dbReference>
<comment type="caution">
    <text evidence="3">The sequence shown here is derived from an EMBL/GenBank/DDBJ whole genome shotgun (WGS) entry which is preliminary data.</text>
</comment>
<evidence type="ECO:0000313" key="4">
    <source>
        <dbReference type="Proteomes" id="UP000754710"/>
    </source>
</evidence>
<evidence type="ECO:0000313" key="3">
    <source>
        <dbReference type="EMBL" id="MBY9074806.1"/>
    </source>
</evidence>
<dbReference type="InterPro" id="IPR006311">
    <property type="entry name" value="TAT_signal"/>
</dbReference>